<dbReference type="InterPro" id="IPR036249">
    <property type="entry name" value="Thioredoxin-like_sf"/>
</dbReference>
<accession>A0A1B8TTT6</accession>
<reference evidence="2" key="1">
    <citation type="submission" date="2016-02" db="EMBL/GenBank/DDBJ databases">
        <authorList>
            <person name="Shin S.-K."/>
            <person name="Yi H."/>
            <person name="Kim E."/>
        </authorList>
    </citation>
    <scope>NUCLEOTIDE SEQUENCE [LARGE SCALE GENOMIC DNA]</scope>
    <source>
        <strain evidence="2">LPB0003</strain>
    </source>
</reference>
<dbReference type="AlphaFoldDB" id="A0A1B8TTT6"/>
<dbReference type="Proteomes" id="UP000092584">
    <property type="component" value="Unassembled WGS sequence"/>
</dbReference>
<name>A0A1B8TTT6_9FLAO</name>
<organism evidence="1 2">
    <name type="scientific">Polaribacter vadi</name>
    <dbReference type="NCBI Taxonomy" id="1774273"/>
    <lineage>
        <taxon>Bacteria</taxon>
        <taxon>Pseudomonadati</taxon>
        <taxon>Bacteroidota</taxon>
        <taxon>Flavobacteriia</taxon>
        <taxon>Flavobacteriales</taxon>
        <taxon>Flavobacteriaceae</taxon>
    </lineage>
</organism>
<dbReference type="SUPFAM" id="SSF52833">
    <property type="entry name" value="Thioredoxin-like"/>
    <property type="match status" value="1"/>
</dbReference>
<dbReference type="KEGG" id="pob:LPB03_13345"/>
<evidence type="ECO:0000313" key="2">
    <source>
        <dbReference type="Proteomes" id="UP000092584"/>
    </source>
</evidence>
<dbReference type="EMBL" id="LSFM01000023">
    <property type="protein sequence ID" value="OBY63111.1"/>
    <property type="molecule type" value="Genomic_DNA"/>
</dbReference>
<dbReference type="Gene3D" id="3.40.30.10">
    <property type="entry name" value="Glutaredoxin"/>
    <property type="match status" value="1"/>
</dbReference>
<protein>
    <recommendedName>
        <fullName evidence="3">Thioredoxin</fullName>
    </recommendedName>
</protein>
<gene>
    <name evidence="1" type="ORF">LPB3_13360</name>
</gene>
<evidence type="ECO:0000313" key="1">
    <source>
        <dbReference type="EMBL" id="OBY63111.1"/>
    </source>
</evidence>
<sequence>MKKIITLILFIANLATFSQSVKSELRVFSFEEVEQLHQQKPKPIVVFTYTDWCKICFGMKKNTFQNNEIIKLLNDKFYFINLNGEEKKEITFLGKTFVYKPSGNKTGTHELAIELAAIKGRISYPTTTILNSSFEIEAQIVGYLNSKNFISL</sequence>
<dbReference type="OrthoDB" id="9811036at2"/>
<dbReference type="Pfam" id="PF13899">
    <property type="entry name" value="Thioredoxin_7"/>
    <property type="match status" value="1"/>
</dbReference>
<dbReference type="RefSeq" id="WP_065320087.1">
    <property type="nucleotide sequence ID" value="NZ_CP017477.1"/>
</dbReference>
<keyword evidence="2" id="KW-1185">Reference proteome</keyword>
<evidence type="ECO:0008006" key="3">
    <source>
        <dbReference type="Google" id="ProtNLM"/>
    </source>
</evidence>
<proteinExistence type="predicted"/>
<dbReference type="STRING" id="1774273.LPB03_13345"/>
<comment type="caution">
    <text evidence="1">The sequence shown here is derived from an EMBL/GenBank/DDBJ whole genome shotgun (WGS) entry which is preliminary data.</text>
</comment>